<dbReference type="Pfam" id="PF01026">
    <property type="entry name" value="TatD_DNase"/>
    <property type="match status" value="1"/>
</dbReference>
<feature type="binding site" evidence="3">
    <location>
        <position position="149"/>
    </location>
    <ligand>
        <name>a divalent metal cation</name>
        <dbReference type="ChEBI" id="CHEBI:60240"/>
        <label>2</label>
    </ligand>
</feature>
<dbReference type="PANTHER" id="PTHR46124">
    <property type="entry name" value="D-AMINOACYL-TRNA DEACYLASE"/>
    <property type="match status" value="1"/>
</dbReference>
<feature type="binding site" evidence="3">
    <location>
        <position position="91"/>
    </location>
    <ligand>
        <name>a divalent metal cation</name>
        <dbReference type="ChEBI" id="CHEBI:60240"/>
        <label>1</label>
    </ligand>
</feature>
<keyword evidence="2" id="KW-0378">Hydrolase</keyword>
<evidence type="ECO:0000256" key="2">
    <source>
        <dbReference type="ARBA" id="ARBA00022801"/>
    </source>
</evidence>
<evidence type="ECO:0000256" key="1">
    <source>
        <dbReference type="ARBA" id="ARBA00009275"/>
    </source>
</evidence>
<dbReference type="GO" id="GO:0046872">
    <property type="term" value="F:metal ion binding"/>
    <property type="evidence" value="ECO:0007669"/>
    <property type="project" value="UniProtKB-KW"/>
</dbReference>
<feature type="binding site" evidence="3">
    <location>
        <position position="126"/>
    </location>
    <ligand>
        <name>a divalent metal cation</name>
        <dbReference type="ChEBI" id="CHEBI:60240"/>
        <label>2</label>
    </ligand>
</feature>
<dbReference type="InterPro" id="IPR018228">
    <property type="entry name" value="DNase_TatD-rel_CS"/>
</dbReference>
<dbReference type="PIRSF" id="PIRSF005902">
    <property type="entry name" value="DNase_TatD"/>
    <property type="match status" value="1"/>
</dbReference>
<feature type="binding site" evidence="3">
    <location>
        <position position="197"/>
    </location>
    <ligand>
        <name>a divalent metal cation</name>
        <dbReference type="ChEBI" id="CHEBI:60240"/>
        <label>1</label>
    </ligand>
</feature>
<dbReference type="SUPFAM" id="SSF51556">
    <property type="entry name" value="Metallo-dependent hydrolases"/>
    <property type="match status" value="1"/>
</dbReference>
<dbReference type="InterPro" id="IPR032466">
    <property type="entry name" value="Metal_Hydrolase"/>
</dbReference>
<dbReference type="PANTHER" id="PTHR46124:SF2">
    <property type="entry name" value="D-AMINOACYL-TRNA DEACYLASE"/>
    <property type="match status" value="1"/>
</dbReference>
<dbReference type="Gene3D" id="3.20.20.140">
    <property type="entry name" value="Metal-dependent hydrolases"/>
    <property type="match status" value="1"/>
</dbReference>
<sequence length="244" mass="27658">MFSLIDTHAHLDQLEDIEGAVQRARAAGVAAIIAVGMNQFSNYHVYKLAREHRGYVYPAFGIHPWAIEKGELEDTFEFIRAHFGDCVAVGEIGLDYWIKKDKKIQQEVFCRLLEAAGEKGKPISTHSRGSYEDVFQLVQEYGIKEAVFHWYSGPLEIVERIVESGYFVSATPAVEYSEKHRAVIEMAPLENLLLETDCPVKYKDVKSEPATLEVTLREVAKLKKADPADVARITTENARRIFRL</sequence>
<feature type="binding site" evidence="3">
    <location>
        <position position="10"/>
    </location>
    <ligand>
        <name>a divalent metal cation</name>
        <dbReference type="ChEBI" id="CHEBI:60240"/>
        <label>1</label>
    </ligand>
</feature>
<dbReference type="EMBL" id="QZKU01000128">
    <property type="protein sequence ID" value="RJP16173.1"/>
    <property type="molecule type" value="Genomic_DNA"/>
</dbReference>
<dbReference type="InterPro" id="IPR001130">
    <property type="entry name" value="TatD-like"/>
</dbReference>
<dbReference type="GO" id="GO:0016788">
    <property type="term" value="F:hydrolase activity, acting on ester bonds"/>
    <property type="evidence" value="ECO:0007669"/>
    <property type="project" value="InterPro"/>
</dbReference>
<accession>A0A3A4N2C3</accession>
<evidence type="ECO:0000313" key="5">
    <source>
        <dbReference type="Proteomes" id="UP000265882"/>
    </source>
</evidence>
<dbReference type="CDD" id="cd01310">
    <property type="entry name" value="TatD_DNAse"/>
    <property type="match status" value="1"/>
</dbReference>
<dbReference type="AlphaFoldDB" id="A0A3A4N2C3"/>
<comment type="similarity">
    <text evidence="1">Belongs to the metallo-dependent hydrolases superfamily. TatD-type hydrolase family.</text>
</comment>
<evidence type="ECO:0000256" key="3">
    <source>
        <dbReference type="PIRSR" id="PIRSR005902-1"/>
    </source>
</evidence>
<comment type="caution">
    <text evidence="4">The sequence shown here is derived from an EMBL/GenBank/DDBJ whole genome shotgun (WGS) entry which is preliminary data.</text>
</comment>
<dbReference type="PROSITE" id="PS01137">
    <property type="entry name" value="TATD_1"/>
    <property type="match status" value="1"/>
</dbReference>
<dbReference type="Proteomes" id="UP000265882">
    <property type="component" value="Unassembled WGS sequence"/>
</dbReference>
<gene>
    <name evidence="4" type="ORF">C4520_19390</name>
</gene>
<feature type="binding site" evidence="3">
    <location>
        <position position="8"/>
    </location>
    <ligand>
        <name>a divalent metal cation</name>
        <dbReference type="ChEBI" id="CHEBI:60240"/>
        <label>1</label>
    </ligand>
</feature>
<protein>
    <submittedName>
        <fullName evidence="4">TatD family deoxyribonuclease</fullName>
    </submittedName>
</protein>
<keyword evidence="3" id="KW-0479">Metal-binding</keyword>
<proteinExistence type="inferred from homology"/>
<evidence type="ECO:0000313" key="4">
    <source>
        <dbReference type="EMBL" id="RJP16173.1"/>
    </source>
</evidence>
<name>A0A3A4N2C3_ABYX5</name>
<reference evidence="4 5" key="1">
    <citation type="journal article" date="2017" name="ISME J.">
        <title>Energy and carbon metabolisms in a deep terrestrial subsurface fluid microbial community.</title>
        <authorList>
            <person name="Momper L."/>
            <person name="Jungbluth S.P."/>
            <person name="Lee M.D."/>
            <person name="Amend J.P."/>
        </authorList>
    </citation>
    <scope>NUCLEOTIDE SEQUENCE [LARGE SCALE GENOMIC DNA]</scope>
    <source>
        <strain evidence="4">SURF_5</strain>
    </source>
</reference>
<organism evidence="4 5">
    <name type="scientific">Abyssobacteria bacterium (strain SURF_5)</name>
    <dbReference type="NCBI Taxonomy" id="2093360"/>
    <lineage>
        <taxon>Bacteria</taxon>
        <taxon>Pseudomonadati</taxon>
        <taxon>Candidatus Hydrogenedentota</taxon>
        <taxon>Candidatus Abyssobacteria</taxon>
    </lineage>
</organism>